<feature type="chain" id="PRO_5045688566" evidence="1">
    <location>
        <begin position="27"/>
        <end position="194"/>
    </location>
</feature>
<name>A0ABV0FYH3_9BURK</name>
<dbReference type="Pfam" id="PF10001">
    <property type="entry name" value="DUF2242"/>
    <property type="match status" value="1"/>
</dbReference>
<evidence type="ECO:0000313" key="3">
    <source>
        <dbReference type="Proteomes" id="UP001495147"/>
    </source>
</evidence>
<protein>
    <submittedName>
        <fullName evidence="2">DUF2242 domain-containing protein</fullName>
    </submittedName>
</protein>
<dbReference type="RefSeq" id="WP_347703558.1">
    <property type="nucleotide sequence ID" value="NZ_JBDPZD010000001.1"/>
</dbReference>
<keyword evidence="1" id="KW-0732">Signal</keyword>
<evidence type="ECO:0000313" key="2">
    <source>
        <dbReference type="EMBL" id="MEO3690735.1"/>
    </source>
</evidence>
<dbReference type="InterPro" id="IPR018718">
    <property type="entry name" value="DUF2242"/>
</dbReference>
<feature type="signal peptide" evidence="1">
    <location>
        <begin position="1"/>
        <end position="26"/>
    </location>
</feature>
<comment type="caution">
    <text evidence="2">The sequence shown here is derived from an EMBL/GenBank/DDBJ whole genome shotgun (WGS) entry which is preliminary data.</text>
</comment>
<dbReference type="PROSITE" id="PS51257">
    <property type="entry name" value="PROKAR_LIPOPROTEIN"/>
    <property type="match status" value="1"/>
</dbReference>
<proteinExistence type="predicted"/>
<accession>A0ABV0FYH3</accession>
<keyword evidence="3" id="KW-1185">Reference proteome</keyword>
<dbReference type="Proteomes" id="UP001495147">
    <property type="component" value="Unassembled WGS sequence"/>
</dbReference>
<evidence type="ECO:0000256" key="1">
    <source>
        <dbReference type="SAM" id="SignalP"/>
    </source>
</evidence>
<dbReference type="EMBL" id="JBDPZD010000001">
    <property type="protein sequence ID" value="MEO3690735.1"/>
    <property type="molecule type" value="Genomic_DNA"/>
</dbReference>
<reference evidence="2 3" key="1">
    <citation type="submission" date="2024-05" db="EMBL/GenBank/DDBJ databases">
        <title>Roseateles sp. DJS-2-20 16S ribosomal RNA gene Genome sequencing and assembly.</title>
        <authorList>
            <person name="Woo H."/>
        </authorList>
    </citation>
    <scope>NUCLEOTIDE SEQUENCE [LARGE SCALE GENOMIC DNA]</scope>
    <source>
        <strain evidence="2 3">DJS-2-20</strain>
    </source>
</reference>
<gene>
    <name evidence="2" type="ORF">ABDJ85_04590</name>
</gene>
<sequence length="194" mass="20437">MPYRPPPSLILLACAAALSGCSAVPAALQSTPKPVYLAERFSADETFSRLFDADVSDTCEAARRALLSQGYVIGKAAGGEVRGIKFFQPEGEVHVEIAITVVCVGDGVKSQVATAYVSAQQERFTLKKSPQAASLGVSALGSISVPLSSSNDSMVRVASETIPAGDFYDRFFALMQRVLRDKEALAAEGRTSGS</sequence>
<organism evidence="2 3">
    <name type="scientific">Roseateles paludis</name>
    <dbReference type="NCBI Taxonomy" id="3145238"/>
    <lineage>
        <taxon>Bacteria</taxon>
        <taxon>Pseudomonadati</taxon>
        <taxon>Pseudomonadota</taxon>
        <taxon>Betaproteobacteria</taxon>
        <taxon>Burkholderiales</taxon>
        <taxon>Sphaerotilaceae</taxon>
        <taxon>Roseateles</taxon>
    </lineage>
</organism>